<keyword evidence="2" id="KW-1185">Reference proteome</keyword>
<dbReference type="EMBL" id="CM042022">
    <property type="protein sequence ID" value="KAI3816393.1"/>
    <property type="molecule type" value="Genomic_DNA"/>
</dbReference>
<comment type="caution">
    <text evidence="1">The sequence shown here is derived from an EMBL/GenBank/DDBJ whole genome shotgun (WGS) entry which is preliminary data.</text>
</comment>
<evidence type="ECO:0000313" key="1">
    <source>
        <dbReference type="EMBL" id="KAI3816393.1"/>
    </source>
</evidence>
<reference evidence="1 2" key="2">
    <citation type="journal article" date="2022" name="Mol. Ecol. Resour.">
        <title>The genomes of chicory, endive, great burdock and yacon provide insights into Asteraceae paleo-polyploidization history and plant inulin production.</title>
        <authorList>
            <person name="Fan W."/>
            <person name="Wang S."/>
            <person name="Wang H."/>
            <person name="Wang A."/>
            <person name="Jiang F."/>
            <person name="Liu H."/>
            <person name="Zhao H."/>
            <person name="Xu D."/>
            <person name="Zhang Y."/>
        </authorList>
    </citation>
    <scope>NUCLEOTIDE SEQUENCE [LARGE SCALE GENOMIC DNA]</scope>
    <source>
        <strain evidence="2">cv. Yunnan</strain>
        <tissue evidence="1">Leaves</tissue>
    </source>
</reference>
<evidence type="ECO:0000313" key="2">
    <source>
        <dbReference type="Proteomes" id="UP001056120"/>
    </source>
</evidence>
<gene>
    <name evidence="1" type="ORF">L1987_16087</name>
</gene>
<dbReference type="Proteomes" id="UP001056120">
    <property type="component" value="Linkage Group LG05"/>
</dbReference>
<accession>A0ACB9J9M6</accession>
<reference evidence="2" key="1">
    <citation type="journal article" date="2022" name="Mol. Ecol. Resour.">
        <title>The genomes of chicory, endive, great burdock and yacon provide insights into Asteraceae palaeo-polyploidization history and plant inulin production.</title>
        <authorList>
            <person name="Fan W."/>
            <person name="Wang S."/>
            <person name="Wang H."/>
            <person name="Wang A."/>
            <person name="Jiang F."/>
            <person name="Liu H."/>
            <person name="Zhao H."/>
            <person name="Xu D."/>
            <person name="Zhang Y."/>
        </authorList>
    </citation>
    <scope>NUCLEOTIDE SEQUENCE [LARGE SCALE GENOMIC DNA]</scope>
    <source>
        <strain evidence="2">cv. Yunnan</strain>
    </source>
</reference>
<name>A0ACB9J9M6_9ASTR</name>
<organism evidence="1 2">
    <name type="scientific">Smallanthus sonchifolius</name>
    <dbReference type="NCBI Taxonomy" id="185202"/>
    <lineage>
        <taxon>Eukaryota</taxon>
        <taxon>Viridiplantae</taxon>
        <taxon>Streptophyta</taxon>
        <taxon>Embryophyta</taxon>
        <taxon>Tracheophyta</taxon>
        <taxon>Spermatophyta</taxon>
        <taxon>Magnoliopsida</taxon>
        <taxon>eudicotyledons</taxon>
        <taxon>Gunneridae</taxon>
        <taxon>Pentapetalae</taxon>
        <taxon>asterids</taxon>
        <taxon>campanulids</taxon>
        <taxon>Asterales</taxon>
        <taxon>Asteraceae</taxon>
        <taxon>Asteroideae</taxon>
        <taxon>Heliantheae alliance</taxon>
        <taxon>Millerieae</taxon>
        <taxon>Smallanthus</taxon>
    </lineage>
</organism>
<protein>
    <submittedName>
        <fullName evidence="1">Uncharacterized protein</fullName>
    </submittedName>
</protein>
<sequence>MKILHCSLPEERSTLLNWLVNNRSSLPIIGVLGEISKTANHEIENLDRVLKILQVSKEMLSVSDATPSGRHYFQIQFLSLRANVIEIVVHVFKLLGNNSFSKGQNRHLHHGASLVQPLTQLSTRLMKLVRGYDLLATSFMGMDPASTIIISAYALSCSVLAFITGFSLFFQFKNVNLQSDFHAMLIHDLVARLWHIDQETCKELLLLLKTCNGQPKSCFSQQSKTQRLENTYEVTSIIKICRFAVKGVVDLQNAAKRMHENDDEIRLQMFNDGLELQLDILKKWLNVSSLTPTYFFSVRPCVSCQLFAMNRDSGNGAKISVLPGYQLRLDLCLQLNDILPKSQARITKLYCILQCKMSYQQPNQSQDGKSQTKMKFHDWADDTILELNDKLVKYVNKCDDDDGDNDDELVTKSVCFRPNRKGQGFSTCVLDVSMFPLGSYEIKWRAGRLDIDGCYWSLNSLNYDLVFAVQKPC</sequence>
<proteinExistence type="predicted"/>